<protein>
    <submittedName>
        <fullName evidence="1">Uncharacterized protein</fullName>
    </submittedName>
</protein>
<dbReference type="EMBL" id="LJRI01001186">
    <property type="protein sequence ID" value="KPY70735.1"/>
    <property type="molecule type" value="Genomic_DNA"/>
</dbReference>
<accession>A0A0Q0DBP8</accession>
<dbReference type="RefSeq" id="WP_024642199.1">
    <property type="nucleotide sequence ID" value="NZ_LJRI01001186.1"/>
</dbReference>
<gene>
    <name evidence="1" type="ORF">ALO94_01038</name>
</gene>
<dbReference type="PATRIC" id="fig|264459.3.peg.1809"/>
<name>A0A0Q0DBP8_PSESX</name>
<comment type="caution">
    <text evidence="1">The sequence shown here is derived from an EMBL/GenBank/DDBJ whole genome shotgun (WGS) entry which is preliminary data.</text>
</comment>
<organism evidence="1 2">
    <name type="scientific">Pseudomonas syringae pv. spinaceae</name>
    <dbReference type="NCBI Taxonomy" id="264459"/>
    <lineage>
        <taxon>Bacteria</taxon>
        <taxon>Pseudomonadati</taxon>
        <taxon>Pseudomonadota</taxon>
        <taxon>Gammaproteobacteria</taxon>
        <taxon>Pseudomonadales</taxon>
        <taxon>Pseudomonadaceae</taxon>
        <taxon>Pseudomonas</taxon>
        <taxon>Pseudomonas syringae</taxon>
    </lineage>
</organism>
<evidence type="ECO:0000313" key="1">
    <source>
        <dbReference type="EMBL" id="KPY70735.1"/>
    </source>
</evidence>
<sequence length="159" mass="17908">MSSAKKNLWHWRSTKTGSLLALLVNVIQSWITYRFFEIDASAMAISNGAVAVFIFLVDYRDDRFLKGFFLIAYGVMIQFSCDLVFKQALEGSHWADNVRMLLMITIGSTRAGGSLIATRSYRSSTYLDSNTISPMVRRLSVNSAHSNVTCMGWIANWTD</sequence>
<dbReference type="AlphaFoldDB" id="A0A0Q0DBP8"/>
<dbReference type="Proteomes" id="UP000050384">
    <property type="component" value="Unassembled WGS sequence"/>
</dbReference>
<proteinExistence type="predicted"/>
<reference evidence="1 2" key="1">
    <citation type="submission" date="2015-09" db="EMBL/GenBank/DDBJ databases">
        <title>Genome announcement of multiple Pseudomonas syringae strains.</title>
        <authorList>
            <person name="Thakur S."/>
            <person name="Wang P.W."/>
            <person name="Gong Y."/>
            <person name="Weir B.S."/>
            <person name="Guttman D.S."/>
        </authorList>
    </citation>
    <scope>NUCLEOTIDE SEQUENCE [LARGE SCALE GENOMIC DNA]</scope>
    <source>
        <strain evidence="1 2">ICMP16929</strain>
    </source>
</reference>
<evidence type="ECO:0000313" key="2">
    <source>
        <dbReference type="Proteomes" id="UP000050384"/>
    </source>
</evidence>